<dbReference type="InterPro" id="IPR027396">
    <property type="entry name" value="DsrEFH-like"/>
</dbReference>
<proteinExistence type="predicted"/>
<dbReference type="RefSeq" id="WP_393970961.1">
    <property type="nucleotide sequence ID" value="NZ_CP133772.1"/>
</dbReference>
<dbReference type="Gene3D" id="3.40.1260.10">
    <property type="entry name" value="DsrEFH-like"/>
    <property type="match status" value="1"/>
</dbReference>
<evidence type="ECO:0000313" key="2">
    <source>
        <dbReference type="Proteomes" id="UP001451606"/>
    </source>
</evidence>
<name>A0AAX4NGK9_9ARCH</name>
<dbReference type="GeneID" id="95967944"/>
<dbReference type="AlphaFoldDB" id="A0AAX4NGK9"/>
<keyword evidence="2" id="KW-1185">Reference proteome</keyword>
<reference evidence="1 2" key="1">
    <citation type="submission" date="2023-09" db="EMBL/GenBank/DDBJ databases">
        <authorList>
            <person name="Golyshina O.V."/>
            <person name="Lunev E.A."/>
            <person name="Bargiela R."/>
            <person name="Gaines M.C."/>
            <person name="Daum B."/>
            <person name="Bale N.J."/>
            <person name="Koenen M."/>
            <person name="Sinninghe Damst J.S."/>
            <person name="Yakimov M."/>
            <person name="Golyshin P.N."/>
        </authorList>
    </citation>
    <scope>NUCLEOTIDE SEQUENCE [LARGE SCALE GENOMIC DNA]</scope>
    <source>
        <strain evidence="1 2">M1</strain>
    </source>
</reference>
<dbReference type="InterPro" id="IPR003787">
    <property type="entry name" value="Sulphur_relay_DsrE/F-like"/>
</dbReference>
<sequence length="115" mass="12598">MAKILVMLITGKENINSEMVSFNFAINAVKNARSTVEFMFLGRGVQAANKKQKSSPQFMDQIEGLKKLSIPVKICEVSMAGEGLTKDDIFPGIEMVYGGVEADARIQDGYSVITF</sequence>
<evidence type="ECO:0000313" key="1">
    <source>
        <dbReference type="EMBL" id="WYY00627.1"/>
    </source>
</evidence>
<dbReference type="Proteomes" id="UP001451606">
    <property type="component" value="Chromosome"/>
</dbReference>
<dbReference type="Pfam" id="PF02635">
    <property type="entry name" value="DsrE"/>
    <property type="match status" value="1"/>
</dbReference>
<accession>A0AAX4NGK9</accession>
<dbReference type="KEGG" id="omr:OXIME_001207"/>
<organism evidence="1 2">
    <name type="scientific">Oxyplasma meridianum</name>
    <dbReference type="NCBI Taxonomy" id="3073602"/>
    <lineage>
        <taxon>Archaea</taxon>
        <taxon>Methanobacteriati</taxon>
        <taxon>Thermoplasmatota</taxon>
        <taxon>Thermoplasmata</taxon>
        <taxon>Thermoplasmatales</taxon>
        <taxon>Thermoplasmataceae</taxon>
        <taxon>Oxyplasma</taxon>
    </lineage>
</organism>
<dbReference type="SUPFAM" id="SSF75169">
    <property type="entry name" value="DsrEFH-like"/>
    <property type="match status" value="1"/>
</dbReference>
<gene>
    <name evidence="1" type="ORF">OXIME_001207</name>
</gene>
<protein>
    <submittedName>
        <fullName evidence="1">DsrE family protein</fullName>
    </submittedName>
</protein>
<dbReference type="EMBL" id="CP133772">
    <property type="protein sequence ID" value="WYY00627.1"/>
    <property type="molecule type" value="Genomic_DNA"/>
</dbReference>